<proteinExistence type="predicted"/>
<reference evidence="3 4" key="1">
    <citation type="submission" date="2020-03" db="EMBL/GenBank/DDBJ databases">
        <title>Draft genome of Streptomyces sp. ventii, isolated from the Axial Seamount in the Pacific Ocean, and resequencing of the two type strains Streptomyces lonarensis strain NCL 716 and Streptomyces bohaiensis strain 11A07.</title>
        <authorList>
            <person name="Loughran R.M."/>
            <person name="Pfannmuller K.M."/>
            <person name="Wasson B.J."/>
            <person name="Deadmond M.C."/>
            <person name="Paddock B.E."/>
            <person name="Koyack M.J."/>
            <person name="Gallegos D.A."/>
            <person name="Mitchell E.A."/>
            <person name="Ushijima B."/>
            <person name="Saw J.H."/>
            <person name="Mcphail K.L."/>
            <person name="Videau P."/>
        </authorList>
    </citation>
    <scope>NUCLEOTIDE SEQUENCE [LARGE SCALE GENOMIC DNA]</scope>
    <source>
        <strain evidence="3 4">NCL716</strain>
    </source>
</reference>
<dbReference type="Gene3D" id="3.40.50.720">
    <property type="entry name" value="NAD(P)-binding Rossmann-like Domain"/>
    <property type="match status" value="1"/>
</dbReference>
<protein>
    <recommendedName>
        <fullName evidence="2">Polyketide synthase NorB/C/GfsB-E-like docking domain-containing protein</fullName>
    </recommendedName>
</protein>
<accession>A0A7X6CYW8</accession>
<gene>
    <name evidence="3" type="ORF">HCN56_05870</name>
</gene>
<dbReference type="SUPFAM" id="SSF101173">
    <property type="entry name" value="Docking domain B of the erythromycin polyketide synthase (DEBS)"/>
    <property type="match status" value="1"/>
</dbReference>
<organism evidence="3 4">
    <name type="scientific">Streptomyces lonarensis</name>
    <dbReference type="NCBI Taxonomy" id="700599"/>
    <lineage>
        <taxon>Bacteria</taxon>
        <taxon>Bacillati</taxon>
        <taxon>Actinomycetota</taxon>
        <taxon>Actinomycetes</taxon>
        <taxon>Kitasatosporales</taxon>
        <taxon>Streptomycetaceae</taxon>
        <taxon>Streptomyces</taxon>
    </lineage>
</organism>
<sequence length="139" mass="16103">MDNEQKLRDYLKRATADLRRSRRRVGELEAAALGSLLPALSSWRDRARADARASDLCYRVTWCHVSPEQLEAGTRPACLSDFGLNLLLQRRVHHFSRVVVPTFEFQPANEGVLRDPQQRSTVRRRMRQHLRKLRGEAGR</sequence>
<keyword evidence="4" id="KW-1185">Reference proteome</keyword>
<evidence type="ECO:0000313" key="3">
    <source>
        <dbReference type="EMBL" id="NJQ05117.1"/>
    </source>
</evidence>
<keyword evidence="1" id="KW-0511">Multifunctional enzyme</keyword>
<dbReference type="Proteomes" id="UP000578686">
    <property type="component" value="Unassembled WGS sequence"/>
</dbReference>
<evidence type="ECO:0000313" key="4">
    <source>
        <dbReference type="Proteomes" id="UP000578686"/>
    </source>
</evidence>
<evidence type="ECO:0000259" key="2">
    <source>
        <dbReference type="Pfam" id="PF08990"/>
    </source>
</evidence>
<comment type="caution">
    <text evidence="3">The sequence shown here is derived from an EMBL/GenBank/DDBJ whole genome shotgun (WGS) entry which is preliminary data.</text>
</comment>
<evidence type="ECO:0000256" key="1">
    <source>
        <dbReference type="ARBA" id="ARBA00023268"/>
    </source>
</evidence>
<dbReference type="GO" id="GO:0016740">
    <property type="term" value="F:transferase activity"/>
    <property type="evidence" value="ECO:0007669"/>
    <property type="project" value="InterPro"/>
</dbReference>
<dbReference type="EMBL" id="JAAVJD010000026">
    <property type="protein sequence ID" value="NJQ05117.1"/>
    <property type="molecule type" value="Genomic_DNA"/>
</dbReference>
<feature type="domain" description="Polyketide synthase NorB/C/GfsB-E-like docking" evidence="2">
    <location>
        <begin position="2"/>
        <end position="30"/>
    </location>
</feature>
<dbReference type="Pfam" id="PF08990">
    <property type="entry name" value="Docking"/>
    <property type="match status" value="1"/>
</dbReference>
<dbReference type="AlphaFoldDB" id="A0A7X6CYW8"/>
<dbReference type="InterPro" id="IPR015083">
    <property type="entry name" value="NorB/c/GfsB-D-like_docking"/>
</dbReference>
<dbReference type="InterPro" id="IPR036299">
    <property type="entry name" value="Polyketide_synth_docking_sf"/>
</dbReference>
<name>A0A7X6CYW8_9ACTN</name>